<dbReference type="InterPro" id="IPR036291">
    <property type="entry name" value="NAD(P)-bd_dom_sf"/>
</dbReference>
<evidence type="ECO:0000313" key="5">
    <source>
        <dbReference type="Proteomes" id="UP001178507"/>
    </source>
</evidence>
<sequence>MGAITGTTSGTGFVAARVVAQHGGEVLLLNRASERAQRAHAALVAAVPEGKFVSIECDLSDFKSVRRAGQEIKAKYQKLFCLANNAGIMALPDVPTADGYDPQMQINYLSHFLLTAELFPLLEAEAQQSGEARVVNHSSMGRNFLREKVVEEKYLRATKPQQLGGDSIRLGGGARLVRYFKSKLANSIFTYALHDRLHRPNGEGVSASSKRVKALCAHPGAATTRLDRDVQFPCCSGCLFGLFKLTWQSSEDGAMGLLKAMMDPDAESGVLYGPANDGLTGPAVANPRYPGAETDPAAQEMLWRWSEEARSSREEWLGALQMVKSRLAKASKAPFLLKASNQQSAALRFLPCWEEALLFENFDSPQSLDAWRGDCGLRRWSGRPHAAQAPVSLWCVTLPPRGDEEECNAPRVLQRVLPDASVSLVAFRAMCRCTARRLRAGGIFSLLGAYQCDVFSLYFTFDSSGRTIFAGDGGSNDEALGRWEDQQWYEFVMHFNWSKGEVYVRHGMDGRCLSGCRVPLAWPVGGLSGVKLWHMSHGFEASWTDLLGHAAKKSGVEITAAQAQAGVRLKQEGTPCFAHIMFSRSRKATSETEAKKETKAEAKAKTQKQFDNEGSHGHNIFAMLMNEESPNFGMDHSTEDVQDKVNRLERIVQEHSQIHGKLWSIDSLPEQSKAPKRGTAWPQAPALRRGARRRGNGRPRSTASRSMTLWSAIRPWRAKPGRARRPRSPFELEAADSVEVQQKLANHMLSCAESSRRKASA</sequence>
<comment type="caution">
    <text evidence="4">The sequence shown here is derived from an EMBL/GenBank/DDBJ whole genome shotgun (WGS) entry which is preliminary data.</text>
</comment>
<evidence type="ECO:0000256" key="2">
    <source>
        <dbReference type="ARBA" id="ARBA00023002"/>
    </source>
</evidence>
<evidence type="ECO:0000256" key="1">
    <source>
        <dbReference type="ARBA" id="ARBA00006484"/>
    </source>
</evidence>
<dbReference type="PANTHER" id="PTHR24320">
    <property type="entry name" value="RETINOL DEHYDROGENASE"/>
    <property type="match status" value="1"/>
</dbReference>
<protein>
    <submittedName>
        <fullName evidence="4">Uncharacterized protein</fullName>
    </submittedName>
</protein>
<accession>A0AA36I6B9</accession>
<name>A0AA36I6B9_9DINO</name>
<comment type="similarity">
    <text evidence="1">Belongs to the short-chain dehydrogenases/reductases (SDR) family.</text>
</comment>
<dbReference type="Proteomes" id="UP001178507">
    <property type="component" value="Unassembled WGS sequence"/>
</dbReference>
<dbReference type="PANTHER" id="PTHR24320:SF148">
    <property type="entry name" value="NAD(P)-BINDING ROSSMANN-FOLD SUPERFAMILY PROTEIN"/>
    <property type="match status" value="1"/>
</dbReference>
<evidence type="ECO:0000313" key="4">
    <source>
        <dbReference type="EMBL" id="CAJ1381086.1"/>
    </source>
</evidence>
<keyword evidence="5" id="KW-1185">Reference proteome</keyword>
<dbReference type="EMBL" id="CAUJNA010000779">
    <property type="protein sequence ID" value="CAJ1381086.1"/>
    <property type="molecule type" value="Genomic_DNA"/>
</dbReference>
<gene>
    <name evidence="4" type="ORF">EVOR1521_LOCUS8877</name>
</gene>
<organism evidence="4 5">
    <name type="scientific">Effrenium voratum</name>
    <dbReference type="NCBI Taxonomy" id="2562239"/>
    <lineage>
        <taxon>Eukaryota</taxon>
        <taxon>Sar</taxon>
        <taxon>Alveolata</taxon>
        <taxon>Dinophyceae</taxon>
        <taxon>Suessiales</taxon>
        <taxon>Symbiodiniaceae</taxon>
        <taxon>Effrenium</taxon>
    </lineage>
</organism>
<dbReference type="InterPro" id="IPR002347">
    <property type="entry name" value="SDR_fam"/>
</dbReference>
<keyword evidence="2" id="KW-0560">Oxidoreductase</keyword>
<reference evidence="4" key="1">
    <citation type="submission" date="2023-08" db="EMBL/GenBank/DDBJ databases">
        <authorList>
            <person name="Chen Y."/>
            <person name="Shah S."/>
            <person name="Dougan E. K."/>
            <person name="Thang M."/>
            <person name="Chan C."/>
        </authorList>
    </citation>
    <scope>NUCLEOTIDE SEQUENCE</scope>
</reference>
<dbReference type="Pfam" id="PF00106">
    <property type="entry name" value="adh_short"/>
    <property type="match status" value="1"/>
</dbReference>
<dbReference type="SUPFAM" id="SSF51735">
    <property type="entry name" value="NAD(P)-binding Rossmann-fold domains"/>
    <property type="match status" value="1"/>
</dbReference>
<dbReference type="AlphaFoldDB" id="A0AA36I6B9"/>
<evidence type="ECO:0000256" key="3">
    <source>
        <dbReference type="SAM" id="MobiDB-lite"/>
    </source>
</evidence>
<dbReference type="GO" id="GO:0016491">
    <property type="term" value="F:oxidoreductase activity"/>
    <property type="evidence" value="ECO:0007669"/>
    <property type="project" value="UniProtKB-KW"/>
</dbReference>
<feature type="region of interest" description="Disordered" evidence="3">
    <location>
        <begin position="588"/>
        <end position="615"/>
    </location>
</feature>
<feature type="region of interest" description="Disordered" evidence="3">
    <location>
        <begin position="671"/>
        <end position="707"/>
    </location>
</feature>
<dbReference type="Gene3D" id="3.40.50.720">
    <property type="entry name" value="NAD(P)-binding Rossmann-like Domain"/>
    <property type="match status" value="1"/>
</dbReference>
<proteinExistence type="inferred from homology"/>